<dbReference type="EMBL" id="CP033361">
    <property type="protein sequence ID" value="QKC76522.1"/>
    <property type="molecule type" value="Genomic_DNA"/>
</dbReference>
<dbReference type="InterPro" id="IPR018062">
    <property type="entry name" value="HTH_AraC-typ_CS"/>
</dbReference>
<dbReference type="PANTHER" id="PTHR46796">
    <property type="entry name" value="HTH-TYPE TRANSCRIPTIONAL ACTIVATOR RHAS-RELATED"/>
    <property type="match status" value="1"/>
</dbReference>
<evidence type="ECO:0000256" key="3">
    <source>
        <dbReference type="ARBA" id="ARBA00023163"/>
    </source>
</evidence>
<dbReference type="Pfam" id="PF12833">
    <property type="entry name" value="HTH_18"/>
    <property type="match status" value="1"/>
</dbReference>
<organism evidence="5 6">
    <name type="scientific">Mesorhizobium erdmanii</name>
    <dbReference type="NCBI Taxonomy" id="1777866"/>
    <lineage>
        <taxon>Bacteria</taxon>
        <taxon>Pseudomonadati</taxon>
        <taxon>Pseudomonadota</taxon>
        <taxon>Alphaproteobacteria</taxon>
        <taxon>Hyphomicrobiales</taxon>
        <taxon>Phyllobacteriaceae</taxon>
        <taxon>Mesorhizobium</taxon>
    </lineage>
</organism>
<evidence type="ECO:0000313" key="6">
    <source>
        <dbReference type="Proteomes" id="UP000503339"/>
    </source>
</evidence>
<proteinExistence type="predicted"/>
<dbReference type="GO" id="GO:0003700">
    <property type="term" value="F:DNA-binding transcription factor activity"/>
    <property type="evidence" value="ECO:0007669"/>
    <property type="project" value="InterPro"/>
</dbReference>
<name>A0A6M7UI00_9HYPH</name>
<dbReference type="Proteomes" id="UP000503339">
    <property type="component" value="Chromosome"/>
</dbReference>
<accession>A0A6M7UI00</accession>
<dbReference type="InterPro" id="IPR009057">
    <property type="entry name" value="Homeodomain-like_sf"/>
</dbReference>
<evidence type="ECO:0000256" key="2">
    <source>
        <dbReference type="ARBA" id="ARBA00023125"/>
    </source>
</evidence>
<dbReference type="PROSITE" id="PS00041">
    <property type="entry name" value="HTH_ARAC_FAMILY_1"/>
    <property type="match status" value="1"/>
</dbReference>
<feature type="domain" description="HTH araC/xylS-type" evidence="4">
    <location>
        <begin position="207"/>
        <end position="306"/>
    </location>
</feature>
<dbReference type="AlphaFoldDB" id="A0A6M7UI00"/>
<reference evidence="5 6" key="1">
    <citation type="submission" date="2018-10" db="EMBL/GenBank/DDBJ databases">
        <authorList>
            <person name="Perry B.J."/>
            <person name="Sullivan J.T."/>
            <person name="Murphy R.J.T."/>
            <person name="Ramsay J.P."/>
            <person name="Ronson C.W."/>
        </authorList>
    </citation>
    <scope>NUCLEOTIDE SEQUENCE [LARGE SCALE GENOMIC DNA]</scope>
    <source>
        <strain evidence="5 6">NZP2014</strain>
    </source>
</reference>
<evidence type="ECO:0000313" key="5">
    <source>
        <dbReference type="EMBL" id="QKC76522.1"/>
    </source>
</evidence>
<dbReference type="InterPro" id="IPR050204">
    <property type="entry name" value="AraC_XylS_family_regulators"/>
</dbReference>
<keyword evidence="2" id="KW-0238">DNA-binding</keyword>
<evidence type="ECO:0000256" key="1">
    <source>
        <dbReference type="ARBA" id="ARBA00023015"/>
    </source>
</evidence>
<dbReference type="SUPFAM" id="SSF46689">
    <property type="entry name" value="Homeodomain-like"/>
    <property type="match status" value="1"/>
</dbReference>
<dbReference type="Gene3D" id="1.10.10.60">
    <property type="entry name" value="Homeodomain-like"/>
    <property type="match status" value="1"/>
</dbReference>
<dbReference type="PRINTS" id="PR00032">
    <property type="entry name" value="HTHARAC"/>
</dbReference>
<protein>
    <submittedName>
        <fullName evidence="5">Helix-turn-helix domain-containing protein</fullName>
    </submittedName>
</protein>
<dbReference type="PANTHER" id="PTHR46796:SF6">
    <property type="entry name" value="ARAC SUBFAMILY"/>
    <property type="match status" value="1"/>
</dbReference>
<keyword evidence="3" id="KW-0804">Transcription</keyword>
<dbReference type="InterPro" id="IPR020449">
    <property type="entry name" value="Tscrpt_reg_AraC-type_HTH"/>
</dbReference>
<keyword evidence="6" id="KW-1185">Reference proteome</keyword>
<keyword evidence="1" id="KW-0805">Transcription regulation</keyword>
<dbReference type="GO" id="GO:0043565">
    <property type="term" value="F:sequence-specific DNA binding"/>
    <property type="evidence" value="ECO:0007669"/>
    <property type="project" value="InterPro"/>
</dbReference>
<dbReference type="InterPro" id="IPR018060">
    <property type="entry name" value="HTH_AraC"/>
</dbReference>
<dbReference type="SMART" id="SM00342">
    <property type="entry name" value="HTH_ARAC"/>
    <property type="match status" value="1"/>
</dbReference>
<evidence type="ECO:0000259" key="4">
    <source>
        <dbReference type="PROSITE" id="PS01124"/>
    </source>
</evidence>
<sequence>MAIPRLYYVTTGLDPETAFATWSAVLSPLFEPRPWTRSKKLPAGSANGAILGDMIIAKVAFAPQAFVRDAQRIAVTPDHILLHLYMSGGFNGMISGEQASIGPGRVAVIDLAHEVRTRAYASNTLSLIVPRALLGGIVPGTLKPRLDPLRNDLLAAYMRSLQERSTQMSEDEVEGTVSDAADFLRRLLIKPDFTSRNAQDADDDLLSLAEAAIRDNLAIGKLSPEFLAEKLRISRASLYRVFAPHGGIMRYVQERRLIAVRAALSDPLETRKLSRIAADLGFNSEAHFSRAFRQRFGTTASEYRREQMEASAQTQLTSPEVVNRWWVEVAARGHPTGA</sequence>
<gene>
    <name evidence="5" type="ORF">EB233_14130</name>
</gene>
<dbReference type="PROSITE" id="PS01124">
    <property type="entry name" value="HTH_ARAC_FAMILY_2"/>
    <property type="match status" value="1"/>
</dbReference>
<dbReference type="KEGG" id="merd:EB233_14130"/>